<dbReference type="CDD" id="cd16917">
    <property type="entry name" value="HATPase_UhpB-NarQ-NarX-like"/>
    <property type="match status" value="1"/>
</dbReference>
<feature type="coiled-coil region" evidence="9">
    <location>
        <begin position="164"/>
        <end position="193"/>
    </location>
</feature>
<dbReference type="Gene3D" id="1.20.5.1930">
    <property type="match status" value="1"/>
</dbReference>
<evidence type="ECO:0000256" key="3">
    <source>
        <dbReference type="ARBA" id="ARBA00022553"/>
    </source>
</evidence>
<keyword evidence="7" id="KW-0067">ATP-binding</keyword>
<dbReference type="RefSeq" id="WP_290111099.1">
    <property type="nucleotide sequence ID" value="NZ_JAUEPL010000008.1"/>
</dbReference>
<feature type="domain" description="Signal transduction histidine kinase subgroup 3 dimerisation and phosphoacceptor" evidence="13">
    <location>
        <begin position="199"/>
        <end position="262"/>
    </location>
</feature>
<feature type="domain" description="Histidine kinase/HSP90-like ATPase" evidence="12">
    <location>
        <begin position="329"/>
        <end position="415"/>
    </location>
</feature>
<keyword evidence="11" id="KW-0812">Transmembrane</keyword>
<keyword evidence="11" id="KW-0472">Membrane</keyword>
<dbReference type="SUPFAM" id="SSF55874">
    <property type="entry name" value="ATPase domain of HSP90 chaperone/DNA topoisomerase II/histidine kinase"/>
    <property type="match status" value="1"/>
</dbReference>
<dbReference type="InterPro" id="IPR050482">
    <property type="entry name" value="Sensor_HK_TwoCompSys"/>
</dbReference>
<comment type="caution">
    <text evidence="14">The sequence shown here is derived from an EMBL/GenBank/DDBJ whole genome shotgun (WGS) entry which is preliminary data.</text>
</comment>
<keyword evidence="9" id="KW-0175">Coiled coil</keyword>
<accession>A0ABT7Z3N0</accession>
<feature type="transmembrane region" description="Helical" evidence="11">
    <location>
        <begin position="121"/>
        <end position="140"/>
    </location>
</feature>
<dbReference type="EMBL" id="JAUEPL010000008">
    <property type="protein sequence ID" value="MDN3294092.1"/>
    <property type="molecule type" value="Genomic_DNA"/>
</dbReference>
<dbReference type="Proteomes" id="UP001174050">
    <property type="component" value="Unassembled WGS sequence"/>
</dbReference>
<proteinExistence type="predicted"/>
<keyword evidence="15" id="KW-1185">Reference proteome</keyword>
<name>A0ABT7Z3N0_9ACTN</name>
<keyword evidence="5" id="KW-0547">Nucleotide-binding</keyword>
<keyword evidence="11" id="KW-1133">Transmembrane helix</keyword>
<dbReference type="Pfam" id="PF07730">
    <property type="entry name" value="HisKA_3"/>
    <property type="match status" value="1"/>
</dbReference>
<evidence type="ECO:0000256" key="9">
    <source>
        <dbReference type="SAM" id="Coils"/>
    </source>
</evidence>
<keyword evidence="8" id="KW-0902">Two-component regulatory system</keyword>
<feature type="transmembrane region" description="Helical" evidence="11">
    <location>
        <begin position="76"/>
        <end position="101"/>
    </location>
</feature>
<evidence type="ECO:0000256" key="4">
    <source>
        <dbReference type="ARBA" id="ARBA00022679"/>
    </source>
</evidence>
<feature type="transmembrane region" description="Helical" evidence="11">
    <location>
        <begin position="48"/>
        <end position="70"/>
    </location>
</feature>
<dbReference type="InterPro" id="IPR003594">
    <property type="entry name" value="HATPase_dom"/>
</dbReference>
<dbReference type="PANTHER" id="PTHR24421:SF10">
    <property type="entry name" value="NITRATE_NITRITE SENSOR PROTEIN NARQ"/>
    <property type="match status" value="1"/>
</dbReference>
<dbReference type="InterPro" id="IPR011712">
    <property type="entry name" value="Sig_transdc_His_kin_sub3_dim/P"/>
</dbReference>
<dbReference type="EC" id="2.7.13.3" evidence="2"/>
<evidence type="ECO:0000256" key="8">
    <source>
        <dbReference type="ARBA" id="ARBA00023012"/>
    </source>
</evidence>
<feature type="transmembrane region" description="Helical" evidence="11">
    <location>
        <begin position="20"/>
        <end position="41"/>
    </location>
</feature>
<evidence type="ECO:0000259" key="12">
    <source>
        <dbReference type="Pfam" id="PF02518"/>
    </source>
</evidence>
<evidence type="ECO:0000256" key="2">
    <source>
        <dbReference type="ARBA" id="ARBA00012438"/>
    </source>
</evidence>
<keyword evidence="3" id="KW-0597">Phosphoprotein</keyword>
<keyword evidence="4" id="KW-0808">Transferase</keyword>
<evidence type="ECO:0000259" key="13">
    <source>
        <dbReference type="Pfam" id="PF07730"/>
    </source>
</evidence>
<evidence type="ECO:0000256" key="10">
    <source>
        <dbReference type="SAM" id="MobiDB-lite"/>
    </source>
</evidence>
<feature type="region of interest" description="Disordered" evidence="10">
    <location>
        <begin position="296"/>
        <end position="317"/>
    </location>
</feature>
<evidence type="ECO:0000256" key="11">
    <source>
        <dbReference type="SAM" id="Phobius"/>
    </source>
</evidence>
<protein>
    <recommendedName>
        <fullName evidence="2">histidine kinase</fullName>
        <ecNumber evidence="2">2.7.13.3</ecNumber>
    </recommendedName>
</protein>
<feature type="transmembrane region" description="Helical" evidence="11">
    <location>
        <begin position="146"/>
        <end position="165"/>
    </location>
</feature>
<evidence type="ECO:0000256" key="6">
    <source>
        <dbReference type="ARBA" id="ARBA00022777"/>
    </source>
</evidence>
<keyword evidence="6 14" id="KW-0418">Kinase</keyword>
<dbReference type="PANTHER" id="PTHR24421">
    <property type="entry name" value="NITRATE/NITRITE SENSOR PROTEIN NARX-RELATED"/>
    <property type="match status" value="1"/>
</dbReference>
<dbReference type="InterPro" id="IPR036890">
    <property type="entry name" value="HATPase_C_sf"/>
</dbReference>
<comment type="catalytic activity">
    <reaction evidence="1">
        <text>ATP + protein L-histidine = ADP + protein N-phospho-L-histidine.</text>
        <dbReference type="EC" id="2.7.13.3"/>
    </reaction>
</comment>
<reference evidence="14" key="1">
    <citation type="submission" date="2023-06" db="EMBL/GenBank/DDBJ databases">
        <title>WGS-Sequencing of Streptomyces ficellus isolate 21 collected from sand in Gara Djebilet Iron Mine in Algeria.</title>
        <authorList>
            <person name="Zegers G.P."/>
            <person name="Gomez A."/>
            <person name="Gueddou A."/>
            <person name="Zahara A.F."/>
            <person name="Worth M."/>
            <person name="Sevigny J.L."/>
            <person name="Tisa L."/>
        </authorList>
    </citation>
    <scope>NUCLEOTIDE SEQUENCE</scope>
    <source>
        <strain evidence="14">AS11</strain>
    </source>
</reference>
<dbReference type="Pfam" id="PF02518">
    <property type="entry name" value="HATPase_c"/>
    <property type="match status" value="1"/>
</dbReference>
<evidence type="ECO:0000256" key="1">
    <source>
        <dbReference type="ARBA" id="ARBA00000085"/>
    </source>
</evidence>
<evidence type="ECO:0000256" key="7">
    <source>
        <dbReference type="ARBA" id="ARBA00022840"/>
    </source>
</evidence>
<feature type="compositionally biased region" description="Low complexity" evidence="10">
    <location>
        <begin position="296"/>
        <end position="310"/>
    </location>
</feature>
<dbReference type="GO" id="GO:0016301">
    <property type="term" value="F:kinase activity"/>
    <property type="evidence" value="ECO:0007669"/>
    <property type="project" value="UniProtKB-KW"/>
</dbReference>
<evidence type="ECO:0000256" key="5">
    <source>
        <dbReference type="ARBA" id="ARBA00022741"/>
    </source>
</evidence>
<gene>
    <name evidence="14" type="ORF">QWM81_08530</name>
</gene>
<organism evidence="14 15">
    <name type="scientific">Streptomyces ficellus</name>
    <dbReference type="NCBI Taxonomy" id="1977088"/>
    <lineage>
        <taxon>Bacteria</taxon>
        <taxon>Bacillati</taxon>
        <taxon>Actinomycetota</taxon>
        <taxon>Actinomycetes</taxon>
        <taxon>Kitasatosporales</taxon>
        <taxon>Streptomycetaceae</taxon>
        <taxon>Streptomyces</taxon>
    </lineage>
</organism>
<sequence length="424" mass="46019">MVGLGFLRGRSFPPDRRDVLPAVGLFALGTFLYVAGWYPFFRDVHTLALWNLPIAWRLIPLFCACLAVLVRRHLPLPALGAGLLCCVVDVLMGFSISMLLVVSELLYSATLHASRRASRTLIRTVIALVVLITTGLLWSVHDWQVVVLLILLMLTIVFVPVWWAMTVRQEREVAEAERTRAKQQARIAELDRRTAVSEERARMARDLHDVIAGHLSAIAIQSDAVGSMASDGPAVSTVLRSIRKNSVEALTEMRAMIELLRGQNADEQQLPQDSPARLAELHVLLDSARATGLEVTLTPTPTTTPTTPTTPTDPPVDLPPGIPASVDLAAYRIVQEALTNAAKHAAGSRAWVAVRAEDGDLHVEVTSKLAGTRNPVLPGTGTGLLNMRERAAAIGGTVSAEPDGGCWRVHAKLPLGPEKEHKHS</sequence>
<evidence type="ECO:0000313" key="15">
    <source>
        <dbReference type="Proteomes" id="UP001174050"/>
    </source>
</evidence>
<evidence type="ECO:0000313" key="14">
    <source>
        <dbReference type="EMBL" id="MDN3294092.1"/>
    </source>
</evidence>
<dbReference type="Gene3D" id="3.30.565.10">
    <property type="entry name" value="Histidine kinase-like ATPase, C-terminal domain"/>
    <property type="match status" value="1"/>
</dbReference>